<organism evidence="3 4">
    <name type="scientific">Saccharothrix syringae</name>
    <name type="common">Nocardiopsis syringae</name>
    <dbReference type="NCBI Taxonomy" id="103733"/>
    <lineage>
        <taxon>Bacteria</taxon>
        <taxon>Bacillati</taxon>
        <taxon>Actinomycetota</taxon>
        <taxon>Actinomycetes</taxon>
        <taxon>Pseudonocardiales</taxon>
        <taxon>Pseudonocardiaceae</taxon>
        <taxon>Saccharothrix</taxon>
    </lineage>
</organism>
<evidence type="ECO:0000313" key="4">
    <source>
        <dbReference type="Proteomes" id="UP000325787"/>
    </source>
</evidence>
<protein>
    <submittedName>
        <fullName evidence="3">Uncharacterized protein</fullName>
    </submittedName>
</protein>
<keyword evidence="4" id="KW-1185">Reference proteome</keyword>
<dbReference type="OrthoDB" id="3698637at2"/>
<dbReference type="RefSeq" id="WP_033431565.1">
    <property type="nucleotide sequence ID" value="NZ_CP034550.1"/>
</dbReference>
<feature type="signal peptide" evidence="2">
    <location>
        <begin position="1"/>
        <end position="17"/>
    </location>
</feature>
<name>A0A5Q0HAA0_SACSY</name>
<feature type="compositionally biased region" description="Basic and acidic residues" evidence="1">
    <location>
        <begin position="46"/>
        <end position="59"/>
    </location>
</feature>
<evidence type="ECO:0000256" key="1">
    <source>
        <dbReference type="SAM" id="MobiDB-lite"/>
    </source>
</evidence>
<dbReference type="EMBL" id="CP034550">
    <property type="protein sequence ID" value="QFZ22884.1"/>
    <property type="molecule type" value="Genomic_DNA"/>
</dbReference>
<evidence type="ECO:0000313" key="3">
    <source>
        <dbReference type="EMBL" id="QFZ22884.1"/>
    </source>
</evidence>
<feature type="compositionally biased region" description="Low complexity" evidence="1">
    <location>
        <begin position="130"/>
        <end position="164"/>
    </location>
</feature>
<reference evidence="4" key="1">
    <citation type="journal article" date="2021" name="Curr. Microbiol.">
        <title>Complete genome of nocamycin-producing strain Saccharothrix syringae NRRL B-16468 reveals the biosynthetic potential for secondary metabolites.</title>
        <authorList>
            <person name="Mo X."/>
            <person name="Yang S."/>
        </authorList>
    </citation>
    <scope>NUCLEOTIDE SEQUENCE [LARGE SCALE GENOMIC DNA]</scope>
    <source>
        <strain evidence="4">ATCC 51364 / DSM 43886 / JCM 6844 / KCTC 9398 / NBRC 14523 / NRRL B-16468 / INA 2240</strain>
    </source>
</reference>
<evidence type="ECO:0000256" key="2">
    <source>
        <dbReference type="SAM" id="SignalP"/>
    </source>
</evidence>
<dbReference type="Proteomes" id="UP000325787">
    <property type="component" value="Chromosome"/>
</dbReference>
<proteinExistence type="predicted"/>
<feature type="compositionally biased region" description="Acidic residues" evidence="1">
    <location>
        <begin position="115"/>
        <end position="125"/>
    </location>
</feature>
<gene>
    <name evidence="3" type="ORF">EKG83_40545</name>
</gene>
<feature type="compositionally biased region" description="Pro residues" evidence="1">
    <location>
        <begin position="165"/>
        <end position="175"/>
    </location>
</feature>
<sequence>MSGAVAFVIGACALSFAAGCVLTAVMLRREPPEPEVGPAPGPAAGREPRELRWPPEDYVSRPIHRNPVIGLPTVPPERKPTRPVLALVPDVEVEEPVVLDRVRRMHVVPALPEPDQAEADQAEQAESDRTGPTLPEPAGTEPAAPEPVRTEPAVPEPVLVEVPAHPGPDPGPGAPAPAAEQPSTDREPAAEPPTRPFPLPDATEFRLRYLRTFEDARRKSNS</sequence>
<feature type="region of interest" description="Disordered" evidence="1">
    <location>
        <begin position="30"/>
        <end position="81"/>
    </location>
</feature>
<accession>A0A5Q0HAA0</accession>
<keyword evidence="2" id="KW-0732">Signal</keyword>
<feature type="compositionally biased region" description="Pro residues" evidence="1">
    <location>
        <begin position="190"/>
        <end position="199"/>
    </location>
</feature>
<dbReference type="KEGG" id="ssyi:EKG83_40545"/>
<feature type="chain" id="PRO_5038645422" evidence="2">
    <location>
        <begin position="18"/>
        <end position="222"/>
    </location>
</feature>
<feature type="region of interest" description="Disordered" evidence="1">
    <location>
        <begin position="109"/>
        <end position="204"/>
    </location>
</feature>
<dbReference type="AlphaFoldDB" id="A0A5Q0HAA0"/>